<dbReference type="AlphaFoldDB" id="N1W9J9"/>
<gene>
    <name evidence="2" type="ORF">LEP1GSC199_3165</name>
</gene>
<reference evidence="2 3" key="1">
    <citation type="submission" date="2013-03" db="EMBL/GenBank/DDBJ databases">
        <authorList>
            <person name="Harkins D.M."/>
            <person name="Durkin A.S."/>
            <person name="Brinkac L.M."/>
            <person name="Haft D.H."/>
            <person name="Selengut J.D."/>
            <person name="Sanka R."/>
            <person name="DePew J."/>
            <person name="Purushe J."/>
            <person name="Galloway R.L."/>
            <person name="Vinetz J.M."/>
            <person name="Sutton G.G."/>
            <person name="Nierman W.C."/>
            <person name="Fouts D.E."/>
        </authorList>
    </citation>
    <scope>NUCLEOTIDE SEQUENCE [LARGE SCALE GENOMIC DNA]</scope>
    <source>
        <strain evidence="2 3">Waz Holland</strain>
    </source>
</reference>
<comment type="caution">
    <text evidence="2">The sequence shown here is derived from an EMBL/GenBank/DDBJ whole genome shotgun (WGS) entry which is preliminary data.</text>
</comment>
<dbReference type="InterPro" id="IPR014922">
    <property type="entry name" value="YdhG-like"/>
</dbReference>
<dbReference type="STRING" id="1218591.LEP1GSC199_3165"/>
<evidence type="ECO:0000313" key="2">
    <source>
        <dbReference type="EMBL" id="EMY71688.1"/>
    </source>
</evidence>
<name>N1W9J9_9LEPT</name>
<dbReference type="EMBL" id="AOGY02000007">
    <property type="protein sequence ID" value="EMY71688.1"/>
    <property type="molecule type" value="Genomic_DNA"/>
</dbReference>
<dbReference type="SUPFAM" id="SSF159888">
    <property type="entry name" value="YdhG-like"/>
    <property type="match status" value="1"/>
</dbReference>
<evidence type="ECO:0000313" key="3">
    <source>
        <dbReference type="Proteomes" id="UP000012227"/>
    </source>
</evidence>
<dbReference type="Pfam" id="PF08818">
    <property type="entry name" value="DUF1801"/>
    <property type="match status" value="1"/>
</dbReference>
<sequence length="153" mass="17997">MKSKIPKSIDEYIENFPKEVQQILQKIRSTIQKEVPEAREAISYAMPTFVLNKTLVHFAAYAKHIGFYALPSGNLAFQKEISKYKFGKGSIQFPLNEPIPYGLIKKIVKFRVTENLEKTKKKVQKKNQKPPKRNLKQIMSEELIFFRCYYFLF</sequence>
<evidence type="ECO:0000259" key="1">
    <source>
        <dbReference type="Pfam" id="PF08818"/>
    </source>
</evidence>
<dbReference type="Proteomes" id="UP000012227">
    <property type="component" value="Unassembled WGS sequence"/>
</dbReference>
<feature type="domain" description="YdhG-like" evidence="1">
    <location>
        <begin position="21"/>
        <end position="112"/>
    </location>
</feature>
<protein>
    <submittedName>
        <fullName evidence="2">PF08818 domain protein</fullName>
    </submittedName>
</protein>
<organism evidence="2 3">
    <name type="scientific">Leptospira vanthielii serovar Holland str. Waz Holland = ATCC 700522</name>
    <dbReference type="NCBI Taxonomy" id="1218591"/>
    <lineage>
        <taxon>Bacteria</taxon>
        <taxon>Pseudomonadati</taxon>
        <taxon>Spirochaetota</taxon>
        <taxon>Spirochaetia</taxon>
        <taxon>Leptospirales</taxon>
        <taxon>Leptospiraceae</taxon>
        <taxon>Leptospira</taxon>
    </lineage>
</organism>
<accession>N1W9J9</accession>
<dbReference type="RefSeq" id="WP_002975981.1">
    <property type="nucleotide sequence ID" value="NZ_AOGY02000007.1"/>
</dbReference>
<dbReference type="Gene3D" id="3.90.1150.200">
    <property type="match status" value="1"/>
</dbReference>
<proteinExistence type="predicted"/>